<accession>A0A937FZS4</accession>
<dbReference type="InterPro" id="IPR019734">
    <property type="entry name" value="TPR_rpt"/>
</dbReference>
<evidence type="ECO:0000313" key="3">
    <source>
        <dbReference type="EMBL" id="MBL6445886.1"/>
    </source>
</evidence>
<dbReference type="EMBL" id="JAEUGD010000019">
    <property type="protein sequence ID" value="MBL6445886.1"/>
    <property type="molecule type" value="Genomic_DNA"/>
</dbReference>
<reference evidence="3" key="1">
    <citation type="submission" date="2021-01" db="EMBL/GenBank/DDBJ databases">
        <title>Fulvivirga kasyanovii gen. nov., sp nov., a novel member of the phylum Bacteroidetes isolated from seawater in a mussel farm.</title>
        <authorList>
            <person name="Zhao L.-H."/>
            <person name="Wang Z.-J."/>
        </authorList>
    </citation>
    <scope>NUCLEOTIDE SEQUENCE</scope>
    <source>
        <strain evidence="3">29W222</strain>
    </source>
</reference>
<dbReference type="Gene3D" id="1.25.40.10">
    <property type="entry name" value="Tetratricopeptide repeat domain"/>
    <property type="match status" value="1"/>
</dbReference>
<comment type="caution">
    <text evidence="3">The sequence shown here is derived from an EMBL/GenBank/DDBJ whole genome shotgun (WGS) entry which is preliminary data.</text>
</comment>
<organism evidence="3 4">
    <name type="scientific">Fulvivirga marina</name>
    <dbReference type="NCBI Taxonomy" id="2494733"/>
    <lineage>
        <taxon>Bacteria</taxon>
        <taxon>Pseudomonadati</taxon>
        <taxon>Bacteroidota</taxon>
        <taxon>Cytophagia</taxon>
        <taxon>Cytophagales</taxon>
        <taxon>Fulvivirgaceae</taxon>
        <taxon>Fulvivirga</taxon>
    </lineage>
</organism>
<protein>
    <recommendedName>
        <fullName evidence="5">Tetratricopeptide repeat protein</fullName>
    </recommendedName>
</protein>
<dbReference type="InterPro" id="IPR011990">
    <property type="entry name" value="TPR-like_helical_dom_sf"/>
</dbReference>
<evidence type="ECO:0008006" key="5">
    <source>
        <dbReference type="Google" id="ProtNLM"/>
    </source>
</evidence>
<dbReference type="SUPFAM" id="SSF48452">
    <property type="entry name" value="TPR-like"/>
    <property type="match status" value="1"/>
</dbReference>
<keyword evidence="4" id="KW-1185">Reference proteome</keyword>
<dbReference type="PROSITE" id="PS50005">
    <property type="entry name" value="TPR"/>
    <property type="match status" value="1"/>
</dbReference>
<feature type="repeat" description="TPR" evidence="1">
    <location>
        <begin position="29"/>
        <end position="62"/>
    </location>
</feature>
<feature type="transmembrane region" description="Helical" evidence="2">
    <location>
        <begin position="155"/>
        <end position="175"/>
    </location>
</feature>
<name>A0A937FZS4_9BACT</name>
<evidence type="ECO:0000256" key="2">
    <source>
        <dbReference type="SAM" id="Phobius"/>
    </source>
</evidence>
<sequence length="216" mass="24782">MKAGEIAKAEKWLNEALELKNSLADADKRPNYNYLGELAVLKGDYKAALNYYDQVVELSATDNELLSKELGVALNAIQNLRNNASLSGVEVPIEKYSMIRDRKDKMLEEQIRLIQSKYDQESIEKAELEIARLKESERHKEDLALFEKETFTFQISTLITTFLVVLSCLLIIYIINKHRKDKRALGRYESGLQVMMDEYGAKNVAELQKILSRMAE</sequence>
<gene>
    <name evidence="3" type="ORF">JMN32_06180</name>
</gene>
<proteinExistence type="predicted"/>
<evidence type="ECO:0000313" key="4">
    <source>
        <dbReference type="Proteomes" id="UP000614216"/>
    </source>
</evidence>
<dbReference type="AlphaFoldDB" id="A0A937FZS4"/>
<keyword evidence="2" id="KW-0812">Transmembrane</keyword>
<evidence type="ECO:0000256" key="1">
    <source>
        <dbReference type="PROSITE-ProRule" id="PRU00339"/>
    </source>
</evidence>
<dbReference type="RefSeq" id="WP_202855432.1">
    <property type="nucleotide sequence ID" value="NZ_JAEUGD010000019.1"/>
</dbReference>
<keyword evidence="2" id="KW-0472">Membrane</keyword>
<keyword evidence="1" id="KW-0802">TPR repeat</keyword>
<keyword evidence="2" id="KW-1133">Transmembrane helix</keyword>
<dbReference type="Proteomes" id="UP000614216">
    <property type="component" value="Unassembled WGS sequence"/>
</dbReference>